<dbReference type="Proteomes" id="UP001576780">
    <property type="component" value="Unassembled WGS sequence"/>
</dbReference>
<gene>
    <name evidence="1" type="ORF">ACE1CA_24620</name>
</gene>
<name>A0ABV4WRI1_9CYAN</name>
<protein>
    <submittedName>
        <fullName evidence="1">Uncharacterized protein</fullName>
    </submittedName>
</protein>
<evidence type="ECO:0000313" key="2">
    <source>
        <dbReference type="Proteomes" id="UP001576780"/>
    </source>
</evidence>
<comment type="caution">
    <text evidence="1">The sequence shown here is derived from an EMBL/GenBank/DDBJ whole genome shotgun (WGS) entry which is preliminary data.</text>
</comment>
<accession>A0ABV4WRI1</accession>
<dbReference type="EMBL" id="JBHFNT010000218">
    <property type="protein sequence ID" value="MFB2837698.1"/>
    <property type="molecule type" value="Genomic_DNA"/>
</dbReference>
<proteinExistence type="predicted"/>
<organism evidence="1 2">
    <name type="scientific">Floridaenema evergladense BLCC-F167</name>
    <dbReference type="NCBI Taxonomy" id="3153639"/>
    <lineage>
        <taxon>Bacteria</taxon>
        <taxon>Bacillati</taxon>
        <taxon>Cyanobacteriota</taxon>
        <taxon>Cyanophyceae</taxon>
        <taxon>Oscillatoriophycideae</taxon>
        <taxon>Aerosakkonematales</taxon>
        <taxon>Aerosakkonemataceae</taxon>
        <taxon>Floridanema</taxon>
        <taxon>Floridanema evergladense</taxon>
    </lineage>
</organism>
<evidence type="ECO:0000313" key="1">
    <source>
        <dbReference type="EMBL" id="MFB2837698.1"/>
    </source>
</evidence>
<sequence length="97" mass="11210">MTQKTVQVAIPFESLIDVISSLNLEDKRKLWQMLDEEISQAEEDLLEEDPTVVAEIEAARIAYKNGDYQSIDEYIASRLGKNPNFVFETQMKADERR</sequence>
<keyword evidence="2" id="KW-1185">Reference proteome</keyword>
<dbReference type="RefSeq" id="WP_413280035.1">
    <property type="nucleotide sequence ID" value="NZ_JBHFNT010000218.1"/>
</dbReference>
<reference evidence="1 2" key="1">
    <citation type="submission" date="2024-09" db="EMBL/GenBank/DDBJ databases">
        <title>Floridaenema gen nov. (Aerosakkonemataceae, Aerosakkonematales ord. nov., Cyanobacteria) from benthic tropical and subtropical fresh waters, with the description of four new species.</title>
        <authorList>
            <person name="Moretto J.A."/>
            <person name="Berthold D.E."/>
            <person name="Lefler F.W."/>
            <person name="Huang I.-S."/>
            <person name="Laughinghouse H. IV."/>
        </authorList>
    </citation>
    <scope>NUCLEOTIDE SEQUENCE [LARGE SCALE GENOMIC DNA]</scope>
    <source>
        <strain evidence="1 2">BLCC-F167</strain>
    </source>
</reference>